<organism evidence="1">
    <name type="scientific">marine sediment metagenome</name>
    <dbReference type="NCBI Taxonomy" id="412755"/>
    <lineage>
        <taxon>unclassified sequences</taxon>
        <taxon>metagenomes</taxon>
        <taxon>ecological metagenomes</taxon>
    </lineage>
</organism>
<protein>
    <submittedName>
        <fullName evidence="1">Uncharacterized protein</fullName>
    </submittedName>
</protein>
<comment type="caution">
    <text evidence="1">The sequence shown here is derived from an EMBL/GenBank/DDBJ whole genome shotgun (WGS) entry which is preliminary data.</text>
</comment>
<dbReference type="AlphaFoldDB" id="X1TXQ9"/>
<proteinExistence type="predicted"/>
<gene>
    <name evidence="1" type="ORF">S12H4_28798</name>
</gene>
<reference evidence="1" key="1">
    <citation type="journal article" date="2014" name="Front. Microbiol.">
        <title>High frequency of phylogenetically diverse reductive dehalogenase-homologous genes in deep subseafloor sedimentary metagenomes.</title>
        <authorList>
            <person name="Kawai M."/>
            <person name="Futagami T."/>
            <person name="Toyoda A."/>
            <person name="Takaki Y."/>
            <person name="Nishi S."/>
            <person name="Hori S."/>
            <person name="Arai W."/>
            <person name="Tsubouchi T."/>
            <person name="Morono Y."/>
            <person name="Uchiyama I."/>
            <person name="Ito T."/>
            <person name="Fujiyama A."/>
            <person name="Inagaki F."/>
            <person name="Takami H."/>
        </authorList>
    </citation>
    <scope>NUCLEOTIDE SEQUENCE</scope>
    <source>
        <strain evidence="1">Expedition CK06-06</strain>
    </source>
</reference>
<name>X1TXQ9_9ZZZZ</name>
<evidence type="ECO:0000313" key="1">
    <source>
        <dbReference type="EMBL" id="GAI92365.1"/>
    </source>
</evidence>
<feature type="non-terminal residue" evidence="1">
    <location>
        <position position="1"/>
    </location>
</feature>
<accession>X1TXQ9</accession>
<dbReference type="EMBL" id="BARW01016549">
    <property type="protein sequence ID" value="GAI92365.1"/>
    <property type="molecule type" value="Genomic_DNA"/>
</dbReference>
<sequence length="52" mass="5693">LHRMRESLGDLGFDLKTEEVTSIASNVTVDPILASSSLKKYVSHVVDKAFTS</sequence>